<dbReference type="Proteomes" id="UP000095300">
    <property type="component" value="Unassembled WGS sequence"/>
</dbReference>
<organism evidence="3 4">
    <name type="scientific">Stomoxys calcitrans</name>
    <name type="common">Stable fly</name>
    <name type="synonym">Conops calcitrans</name>
    <dbReference type="NCBI Taxonomy" id="35570"/>
    <lineage>
        <taxon>Eukaryota</taxon>
        <taxon>Metazoa</taxon>
        <taxon>Ecdysozoa</taxon>
        <taxon>Arthropoda</taxon>
        <taxon>Hexapoda</taxon>
        <taxon>Insecta</taxon>
        <taxon>Pterygota</taxon>
        <taxon>Neoptera</taxon>
        <taxon>Endopterygota</taxon>
        <taxon>Diptera</taxon>
        <taxon>Brachycera</taxon>
        <taxon>Muscomorpha</taxon>
        <taxon>Muscoidea</taxon>
        <taxon>Muscidae</taxon>
        <taxon>Stomoxys</taxon>
    </lineage>
</organism>
<evidence type="ECO:0000256" key="1">
    <source>
        <dbReference type="SAM" id="SignalP"/>
    </source>
</evidence>
<sequence>MLVLYYTHTILFWLGLVSFNLSEGLLKQLHQYDLEHLPIEVCIARCLGSLNEASMFSRPFANQPAEETKSVKRPLELCIDYCSKQNSDYQQTNETVKQAYDNYSLNLICRDESSLNFKINLHTSPSNEKKQDTVVFVIIMHSSNISDKVFVYLSDENFFTIDGLTPNCTFNISALAVHSSNTYSVIASQQQYQTLRRGYTPGNVTDIKVSDFVEDTVNRTHLSAVLTWRPPPDLTCHYDIICFSPESADYDVQPLEIRDPRELFKYQLENLTFSSEYQVGIRARNSKNMKESALSWKTFRAPSCLEWHNHNFNICAPETPQNLSVEQAMIDRNIYTLNITWDAPTYQ</sequence>
<gene>
    <name evidence="3" type="primary">106087946</name>
</gene>
<reference evidence="3" key="1">
    <citation type="submission" date="2020-05" db="UniProtKB">
        <authorList>
            <consortium name="EnsemblMetazoa"/>
        </authorList>
    </citation>
    <scope>IDENTIFICATION</scope>
    <source>
        <strain evidence="3">USDA</strain>
    </source>
</reference>
<dbReference type="InterPro" id="IPR036116">
    <property type="entry name" value="FN3_sf"/>
</dbReference>
<dbReference type="CDD" id="cd00063">
    <property type="entry name" value="FN3"/>
    <property type="match status" value="1"/>
</dbReference>
<evidence type="ECO:0000313" key="4">
    <source>
        <dbReference type="Proteomes" id="UP000095300"/>
    </source>
</evidence>
<dbReference type="EnsemblMetazoa" id="SCAU004898-RA">
    <property type="protein sequence ID" value="SCAU004898-PA"/>
    <property type="gene ID" value="SCAU004898"/>
</dbReference>
<dbReference type="InterPro" id="IPR013783">
    <property type="entry name" value="Ig-like_fold"/>
</dbReference>
<dbReference type="STRING" id="35570.A0A1I8P558"/>
<dbReference type="Gene3D" id="2.60.40.10">
    <property type="entry name" value="Immunoglobulins"/>
    <property type="match status" value="1"/>
</dbReference>
<keyword evidence="4" id="KW-1185">Reference proteome</keyword>
<dbReference type="InterPro" id="IPR003961">
    <property type="entry name" value="FN3_dom"/>
</dbReference>
<dbReference type="SUPFAM" id="SSF49265">
    <property type="entry name" value="Fibronectin type III"/>
    <property type="match status" value="1"/>
</dbReference>
<evidence type="ECO:0000259" key="2">
    <source>
        <dbReference type="PROSITE" id="PS50853"/>
    </source>
</evidence>
<feature type="signal peptide" evidence="1">
    <location>
        <begin position="1"/>
        <end position="22"/>
    </location>
</feature>
<dbReference type="PROSITE" id="PS50853">
    <property type="entry name" value="FN3"/>
    <property type="match status" value="1"/>
</dbReference>
<name>A0A1I8P558_STOCA</name>
<protein>
    <recommendedName>
        <fullName evidence="2">Fibronectin type-III domain-containing protein</fullName>
    </recommendedName>
</protein>
<dbReference type="AlphaFoldDB" id="A0A1I8P558"/>
<feature type="domain" description="Fibronectin type-III" evidence="2">
    <location>
        <begin position="208"/>
        <end position="304"/>
    </location>
</feature>
<evidence type="ECO:0000313" key="3">
    <source>
        <dbReference type="EnsemblMetazoa" id="SCAU004898-PA"/>
    </source>
</evidence>
<proteinExistence type="predicted"/>
<accession>A0A1I8P558</accession>
<feature type="chain" id="PRO_5009326024" description="Fibronectin type-III domain-containing protein" evidence="1">
    <location>
        <begin position="23"/>
        <end position="347"/>
    </location>
</feature>
<dbReference type="VEuPathDB" id="VectorBase:SCAU004898"/>
<keyword evidence="1" id="KW-0732">Signal</keyword>